<sequence length="165" mass="19427">MILVFIVINIKSLPFMWHVRFLRTFIRRLTDPAPSVYLSPRCLFLPAINTTRSPLFECDYNIHKSNSTYFTDLDISRGNISLVLFRKPFNPFPGPNQLLMVLGGAQCVWRKEIKPYQSYELWTRVLSWDEKWIYLVSHFVERGRFVPQDLFDGDETAALGRYTDL</sequence>
<evidence type="ECO:0000313" key="3">
    <source>
        <dbReference type="Proteomes" id="UP001174694"/>
    </source>
</evidence>
<dbReference type="PANTHER" id="PTHR12475:SF4">
    <property type="entry name" value="PROTEIN THEM6"/>
    <property type="match status" value="1"/>
</dbReference>
<dbReference type="Proteomes" id="UP001174694">
    <property type="component" value="Unassembled WGS sequence"/>
</dbReference>
<proteinExistence type="inferred from homology"/>
<evidence type="ECO:0000256" key="1">
    <source>
        <dbReference type="ARBA" id="ARBA00038476"/>
    </source>
</evidence>
<evidence type="ECO:0000313" key="2">
    <source>
        <dbReference type="EMBL" id="KAJ9148845.1"/>
    </source>
</evidence>
<keyword evidence="3" id="KW-1185">Reference proteome</keyword>
<accession>A0AA38RQZ2</accession>
<gene>
    <name evidence="2" type="ORF">NKR23_g4746</name>
</gene>
<comment type="caution">
    <text evidence="2">The sequence shown here is derived from an EMBL/GenBank/DDBJ whole genome shotgun (WGS) entry which is preliminary data.</text>
</comment>
<dbReference type="PANTHER" id="PTHR12475">
    <property type="match status" value="1"/>
</dbReference>
<dbReference type="EMBL" id="JANBVO010000011">
    <property type="protein sequence ID" value="KAJ9148845.1"/>
    <property type="molecule type" value="Genomic_DNA"/>
</dbReference>
<name>A0AA38RQZ2_9PEZI</name>
<organism evidence="2 3">
    <name type="scientific">Pleurostoma richardsiae</name>
    <dbReference type="NCBI Taxonomy" id="41990"/>
    <lineage>
        <taxon>Eukaryota</taxon>
        <taxon>Fungi</taxon>
        <taxon>Dikarya</taxon>
        <taxon>Ascomycota</taxon>
        <taxon>Pezizomycotina</taxon>
        <taxon>Sordariomycetes</taxon>
        <taxon>Sordariomycetidae</taxon>
        <taxon>Calosphaeriales</taxon>
        <taxon>Pleurostomataceae</taxon>
        <taxon>Pleurostoma</taxon>
    </lineage>
</organism>
<dbReference type="InterPro" id="IPR029069">
    <property type="entry name" value="HotDog_dom_sf"/>
</dbReference>
<dbReference type="AlphaFoldDB" id="A0AA38RQZ2"/>
<protein>
    <submittedName>
        <fullName evidence="2">Capsule polysaccharide biosynthesis protein</fullName>
    </submittedName>
</protein>
<dbReference type="SUPFAM" id="SSF54637">
    <property type="entry name" value="Thioesterase/thiol ester dehydrase-isomerase"/>
    <property type="match status" value="1"/>
</dbReference>
<dbReference type="InterPro" id="IPR051490">
    <property type="entry name" value="THEM6_lcsJ_thioesterase"/>
</dbReference>
<reference evidence="2" key="1">
    <citation type="submission" date="2022-07" db="EMBL/GenBank/DDBJ databases">
        <title>Fungi with potential for degradation of polypropylene.</title>
        <authorList>
            <person name="Gostincar C."/>
        </authorList>
    </citation>
    <scope>NUCLEOTIDE SEQUENCE</scope>
    <source>
        <strain evidence="2">EXF-13308</strain>
    </source>
</reference>
<comment type="similarity">
    <text evidence="1">Belongs to the lcsJ thioesterase family.</text>
</comment>